<proteinExistence type="predicted"/>
<sequence>MPGQNETEDHTGNDGGSQQDTGKDGGSQRLGLLSAAFQGAGPSKEKLKLKANESAAGPSKPTRKPRTVTAKDLDLSITVGKAGEDVSGETFDKLADFIDKNAKMGIISFERGDDHLLLHIQGMISIKSSSTRMVNAQIRQAIGWEDDGPLR</sequence>
<evidence type="ECO:0000313" key="2">
    <source>
        <dbReference type="EMBL" id="KAL3691585.1"/>
    </source>
</evidence>
<dbReference type="EMBL" id="JBJQOH010000003">
    <property type="protein sequence ID" value="KAL3691585.1"/>
    <property type="molecule type" value="Genomic_DNA"/>
</dbReference>
<evidence type="ECO:0000256" key="1">
    <source>
        <dbReference type="SAM" id="MobiDB-lite"/>
    </source>
</evidence>
<protein>
    <submittedName>
        <fullName evidence="2">Uncharacterized protein</fullName>
    </submittedName>
</protein>
<comment type="caution">
    <text evidence="2">The sequence shown here is derived from an EMBL/GenBank/DDBJ whole genome shotgun (WGS) entry which is preliminary data.</text>
</comment>
<keyword evidence="3" id="KW-1185">Reference proteome</keyword>
<dbReference type="Proteomes" id="UP001633002">
    <property type="component" value="Unassembled WGS sequence"/>
</dbReference>
<name>A0ABD3HMT2_9MARC</name>
<organism evidence="2 3">
    <name type="scientific">Riccia sorocarpa</name>
    <dbReference type="NCBI Taxonomy" id="122646"/>
    <lineage>
        <taxon>Eukaryota</taxon>
        <taxon>Viridiplantae</taxon>
        <taxon>Streptophyta</taxon>
        <taxon>Embryophyta</taxon>
        <taxon>Marchantiophyta</taxon>
        <taxon>Marchantiopsida</taxon>
        <taxon>Marchantiidae</taxon>
        <taxon>Marchantiales</taxon>
        <taxon>Ricciaceae</taxon>
        <taxon>Riccia</taxon>
    </lineage>
</organism>
<dbReference type="AlphaFoldDB" id="A0ABD3HMT2"/>
<feature type="region of interest" description="Disordered" evidence="1">
    <location>
        <begin position="1"/>
        <end position="68"/>
    </location>
</feature>
<reference evidence="2 3" key="1">
    <citation type="submission" date="2024-09" db="EMBL/GenBank/DDBJ databases">
        <title>Chromosome-scale assembly of Riccia sorocarpa.</title>
        <authorList>
            <person name="Paukszto L."/>
        </authorList>
    </citation>
    <scope>NUCLEOTIDE SEQUENCE [LARGE SCALE GENOMIC DNA]</scope>
    <source>
        <strain evidence="2">LP-2024</strain>
        <tissue evidence="2">Aerial parts of the thallus</tissue>
    </source>
</reference>
<evidence type="ECO:0000313" key="3">
    <source>
        <dbReference type="Proteomes" id="UP001633002"/>
    </source>
</evidence>
<accession>A0ABD3HMT2</accession>
<gene>
    <name evidence="2" type="ORF">R1sor_005236</name>
</gene>